<dbReference type="CDD" id="cd06261">
    <property type="entry name" value="TM_PBP2"/>
    <property type="match status" value="1"/>
</dbReference>
<feature type="transmembrane region" description="Helical" evidence="7">
    <location>
        <begin position="136"/>
        <end position="156"/>
    </location>
</feature>
<name>A0ABS5TQ42_9ACTN</name>
<comment type="subcellular location">
    <subcellularLocation>
        <location evidence="1 7">Cell membrane</location>
        <topology evidence="1 7">Multi-pass membrane protein</topology>
    </subcellularLocation>
</comment>
<dbReference type="SUPFAM" id="SSF161098">
    <property type="entry name" value="MetI-like"/>
    <property type="match status" value="1"/>
</dbReference>
<keyword evidence="10" id="KW-1185">Reference proteome</keyword>
<dbReference type="InterPro" id="IPR043429">
    <property type="entry name" value="ArtM/GltK/GlnP/TcyL/YhdX-like"/>
</dbReference>
<dbReference type="EMBL" id="JAHBAY010000011">
    <property type="protein sequence ID" value="MBT0772301.1"/>
    <property type="molecule type" value="Genomic_DNA"/>
</dbReference>
<keyword evidence="4 7" id="KW-0812">Transmembrane</keyword>
<dbReference type="PROSITE" id="PS50928">
    <property type="entry name" value="ABC_TM1"/>
    <property type="match status" value="1"/>
</dbReference>
<dbReference type="NCBIfam" id="TIGR01726">
    <property type="entry name" value="HEQRo_perm_3TM"/>
    <property type="match status" value="1"/>
</dbReference>
<proteinExistence type="inferred from homology"/>
<gene>
    <name evidence="9" type="ORF">KIH74_25375</name>
</gene>
<accession>A0ABS5TQ42</accession>
<feature type="transmembrane region" description="Helical" evidence="7">
    <location>
        <begin position="51"/>
        <end position="75"/>
    </location>
</feature>
<organism evidence="9 10">
    <name type="scientific">Kineosporia corallincola</name>
    <dbReference type="NCBI Taxonomy" id="2835133"/>
    <lineage>
        <taxon>Bacteria</taxon>
        <taxon>Bacillati</taxon>
        <taxon>Actinomycetota</taxon>
        <taxon>Actinomycetes</taxon>
        <taxon>Kineosporiales</taxon>
        <taxon>Kineosporiaceae</taxon>
        <taxon>Kineosporia</taxon>
    </lineage>
</organism>
<dbReference type="InterPro" id="IPR000515">
    <property type="entry name" value="MetI-like"/>
</dbReference>
<evidence type="ECO:0000256" key="7">
    <source>
        <dbReference type="RuleBase" id="RU363032"/>
    </source>
</evidence>
<comment type="similarity">
    <text evidence="7">Belongs to the binding-protein-dependent transport system permease family.</text>
</comment>
<evidence type="ECO:0000256" key="2">
    <source>
        <dbReference type="ARBA" id="ARBA00022448"/>
    </source>
</evidence>
<evidence type="ECO:0000259" key="8">
    <source>
        <dbReference type="PROSITE" id="PS50928"/>
    </source>
</evidence>
<dbReference type="Pfam" id="PF00528">
    <property type="entry name" value="BPD_transp_1"/>
    <property type="match status" value="1"/>
</dbReference>
<evidence type="ECO:0000256" key="6">
    <source>
        <dbReference type="ARBA" id="ARBA00023136"/>
    </source>
</evidence>
<evidence type="ECO:0000313" key="9">
    <source>
        <dbReference type="EMBL" id="MBT0772301.1"/>
    </source>
</evidence>
<dbReference type="InterPro" id="IPR010065">
    <property type="entry name" value="AA_ABC_transptr_permease_3TM"/>
</dbReference>
<sequence length="302" mass="32406">MTTDSEVPSLEALPEIVAPSAPAPRTGWLSSIGQDDAALFDVPGPRGRRRIAIATVVSTVAIAGLFALALRQFAINGQLEWSKWELFTQWPVIRYLLTALWATVQVTLVTGALAVPLGAVLALARLSRSPLLSKPATLYVEVLRAIPLLLLIYAFLLGLPSTGIRIPLFWQLVIPITLTNAAVLAEIFRAGVRALPKGQSEAAFALGLGYWPTMRLVVLPQAVRLSAPALISQIIRLLKDSTLGYVVSYLELLASARVLGEFNHTVLQSFVVVAAVFIVLNLALAALAAQLERRIGGSAGRH</sequence>
<keyword evidence="3" id="KW-1003">Cell membrane</keyword>
<keyword evidence="5 7" id="KW-1133">Transmembrane helix</keyword>
<evidence type="ECO:0000256" key="4">
    <source>
        <dbReference type="ARBA" id="ARBA00022692"/>
    </source>
</evidence>
<protein>
    <submittedName>
        <fullName evidence="9">Amino acid ABC transporter permease</fullName>
    </submittedName>
</protein>
<dbReference type="PANTHER" id="PTHR30614">
    <property type="entry name" value="MEMBRANE COMPONENT OF AMINO ACID ABC TRANSPORTER"/>
    <property type="match status" value="1"/>
</dbReference>
<comment type="caution">
    <text evidence="9">The sequence shown here is derived from an EMBL/GenBank/DDBJ whole genome shotgun (WGS) entry which is preliminary data.</text>
</comment>
<feature type="transmembrane region" description="Helical" evidence="7">
    <location>
        <begin position="266"/>
        <end position="289"/>
    </location>
</feature>
<evidence type="ECO:0000256" key="3">
    <source>
        <dbReference type="ARBA" id="ARBA00022475"/>
    </source>
</evidence>
<dbReference type="RefSeq" id="WP_214158726.1">
    <property type="nucleotide sequence ID" value="NZ_JAHBAY010000011.1"/>
</dbReference>
<evidence type="ECO:0000313" key="10">
    <source>
        <dbReference type="Proteomes" id="UP001197247"/>
    </source>
</evidence>
<keyword evidence="2 7" id="KW-0813">Transport</keyword>
<dbReference type="Gene3D" id="1.10.3720.10">
    <property type="entry name" value="MetI-like"/>
    <property type="match status" value="1"/>
</dbReference>
<feature type="domain" description="ABC transmembrane type-1" evidence="8">
    <location>
        <begin position="100"/>
        <end position="288"/>
    </location>
</feature>
<reference evidence="9 10" key="1">
    <citation type="submission" date="2021-05" db="EMBL/GenBank/DDBJ databases">
        <title>Kineosporia and Streptomyces sp. nov. two new marine actinobacteria isolated from Coral.</title>
        <authorList>
            <person name="Buangrab K."/>
            <person name="Sutthacheep M."/>
            <person name="Yeemin T."/>
            <person name="Harunari E."/>
            <person name="Igarashi Y."/>
            <person name="Kanchanasin P."/>
            <person name="Tanasupawat S."/>
            <person name="Phongsopitanun W."/>
        </authorList>
    </citation>
    <scope>NUCLEOTIDE SEQUENCE [LARGE SCALE GENOMIC DNA]</scope>
    <source>
        <strain evidence="9 10">J2-2</strain>
    </source>
</reference>
<feature type="transmembrane region" description="Helical" evidence="7">
    <location>
        <begin position="168"/>
        <end position="188"/>
    </location>
</feature>
<evidence type="ECO:0000256" key="5">
    <source>
        <dbReference type="ARBA" id="ARBA00022989"/>
    </source>
</evidence>
<dbReference type="InterPro" id="IPR035906">
    <property type="entry name" value="MetI-like_sf"/>
</dbReference>
<feature type="transmembrane region" description="Helical" evidence="7">
    <location>
        <begin position="95"/>
        <end position="124"/>
    </location>
</feature>
<evidence type="ECO:0000256" key="1">
    <source>
        <dbReference type="ARBA" id="ARBA00004651"/>
    </source>
</evidence>
<dbReference type="PANTHER" id="PTHR30614:SF21">
    <property type="entry name" value="AMINO ACID ABC TRANSPORTER PERMEASE"/>
    <property type="match status" value="1"/>
</dbReference>
<keyword evidence="6 7" id="KW-0472">Membrane</keyword>
<dbReference type="Proteomes" id="UP001197247">
    <property type="component" value="Unassembled WGS sequence"/>
</dbReference>